<evidence type="ECO:0000313" key="3">
    <source>
        <dbReference type="EMBL" id="GAC82767.1"/>
    </source>
</evidence>
<gene>
    <name evidence="3" type="ORF">GP2_005_00080</name>
</gene>
<dbReference type="PROSITE" id="PS51704">
    <property type="entry name" value="GP_PDE"/>
    <property type="match status" value="1"/>
</dbReference>
<dbReference type="EMBL" id="BAOQ01000005">
    <property type="protein sequence ID" value="GAC82767.1"/>
    <property type="molecule type" value="Genomic_DNA"/>
</dbReference>
<organism evidence="3 4">
    <name type="scientific">Gordonia paraffinivorans NBRC 108238</name>
    <dbReference type="NCBI Taxonomy" id="1223543"/>
    <lineage>
        <taxon>Bacteria</taxon>
        <taxon>Bacillati</taxon>
        <taxon>Actinomycetota</taxon>
        <taxon>Actinomycetes</taxon>
        <taxon>Mycobacteriales</taxon>
        <taxon>Gordoniaceae</taxon>
        <taxon>Gordonia</taxon>
    </lineage>
</organism>
<dbReference type="Gene3D" id="3.20.20.190">
    <property type="entry name" value="Phosphatidylinositol (PI) phosphodiesterase"/>
    <property type="match status" value="1"/>
</dbReference>
<evidence type="ECO:0000259" key="2">
    <source>
        <dbReference type="PROSITE" id="PS51704"/>
    </source>
</evidence>
<feature type="region of interest" description="Disordered" evidence="1">
    <location>
        <begin position="1"/>
        <end position="25"/>
    </location>
</feature>
<name>A0ABQ0IGP3_9ACTN</name>
<dbReference type="InterPro" id="IPR030395">
    <property type="entry name" value="GP_PDE_dom"/>
</dbReference>
<evidence type="ECO:0000313" key="4">
    <source>
        <dbReference type="Proteomes" id="UP000035021"/>
    </source>
</evidence>
<dbReference type="PANTHER" id="PTHR46211:SF14">
    <property type="entry name" value="GLYCEROPHOSPHODIESTER PHOSPHODIESTERASE"/>
    <property type="match status" value="1"/>
</dbReference>
<keyword evidence="4" id="KW-1185">Reference proteome</keyword>
<sequence length="333" mass="36138">MSDPAPPPADRASGRPSKDPSAPLSIDFRGHRTMLKWHRGRRRADDPPFTASRIVEGMRLGASVEVDLVIHADRGFAVLHDRRIDRATTGSGAIAALPASYLRGQTLLDNRGRPTGERVLLLEDLTDLLTGIEIAPDALLQLDFKEDAAALDDRAVEIFAAGVAPFASHYILSCGDAAAVERLTSAAPGIRVGYDPCHRGAADAAIRSGDYAGFVDRAVSASPDAEMIYLENRLILAADRNGVDLVDAFHARDRRVDGYTVTRVVPDTVREVRRLLELRVDQITTDDPESLAALDFERLDDDTLTGRTDSGSRLVRWVRRTTGLGPGPTTTRA</sequence>
<reference evidence="3 4" key="1">
    <citation type="submission" date="2013-02" db="EMBL/GenBank/DDBJ databases">
        <title>Whole genome shotgun sequence of Gordonia paraffinivorans NBRC 108238.</title>
        <authorList>
            <person name="Isaki-Nakamura S."/>
            <person name="Hosoyama A."/>
            <person name="Tsuchikane K."/>
            <person name="Ando Y."/>
            <person name="Baba S."/>
            <person name="Ohji S."/>
            <person name="Hamada M."/>
            <person name="Tamura T."/>
            <person name="Yamazoe A."/>
            <person name="Yamazaki S."/>
            <person name="Fujita N."/>
        </authorList>
    </citation>
    <scope>NUCLEOTIDE SEQUENCE [LARGE SCALE GENOMIC DNA]</scope>
    <source>
        <strain evidence="3 4">NBRC 108238</strain>
    </source>
</reference>
<feature type="domain" description="GP-PDE" evidence="2">
    <location>
        <begin position="33"/>
        <end position="295"/>
    </location>
</feature>
<protein>
    <submittedName>
        <fullName evidence="3">Glycerophosphoryl diester phosphodiesterase</fullName>
    </submittedName>
</protein>
<proteinExistence type="predicted"/>
<dbReference type="PANTHER" id="PTHR46211">
    <property type="entry name" value="GLYCEROPHOSPHORYL DIESTER PHOSPHODIESTERASE"/>
    <property type="match status" value="1"/>
</dbReference>
<dbReference type="SUPFAM" id="SSF51695">
    <property type="entry name" value="PLC-like phosphodiesterases"/>
    <property type="match status" value="1"/>
</dbReference>
<dbReference type="RefSeq" id="WP_006899003.1">
    <property type="nucleotide sequence ID" value="NZ_BAOQ01000005.1"/>
</dbReference>
<dbReference type="InterPro" id="IPR017946">
    <property type="entry name" value="PLC-like_Pdiesterase_TIM-brl"/>
</dbReference>
<comment type="caution">
    <text evidence="3">The sequence shown here is derived from an EMBL/GenBank/DDBJ whole genome shotgun (WGS) entry which is preliminary data.</text>
</comment>
<dbReference type="Pfam" id="PF03009">
    <property type="entry name" value="GDPD"/>
    <property type="match status" value="1"/>
</dbReference>
<evidence type="ECO:0000256" key="1">
    <source>
        <dbReference type="SAM" id="MobiDB-lite"/>
    </source>
</evidence>
<accession>A0ABQ0IGP3</accession>
<dbReference type="Proteomes" id="UP000035021">
    <property type="component" value="Unassembled WGS sequence"/>
</dbReference>